<evidence type="ECO:0000256" key="3">
    <source>
        <dbReference type="ARBA" id="ARBA00013016"/>
    </source>
</evidence>
<evidence type="ECO:0000256" key="6">
    <source>
        <dbReference type="ARBA" id="ARBA00023002"/>
    </source>
</evidence>
<evidence type="ECO:0000256" key="7">
    <source>
        <dbReference type="ARBA" id="ARBA00031688"/>
    </source>
</evidence>
<dbReference type="GO" id="GO:0005739">
    <property type="term" value="C:mitochondrion"/>
    <property type="evidence" value="ECO:0007669"/>
    <property type="project" value="TreeGrafter"/>
</dbReference>
<dbReference type="GO" id="GO:0008379">
    <property type="term" value="F:thioredoxin peroxidase activity"/>
    <property type="evidence" value="ECO:0007669"/>
    <property type="project" value="InterPro"/>
</dbReference>
<dbReference type="Gene3D" id="3.40.30.10">
    <property type="entry name" value="Glutaredoxin"/>
    <property type="match status" value="1"/>
</dbReference>
<keyword evidence="11" id="KW-1185">Reference proteome</keyword>
<feature type="active site" description="Cysteine sulfenic acid (-SOH) intermediate" evidence="8">
    <location>
        <position position="88"/>
    </location>
</feature>
<evidence type="ECO:0000259" key="9">
    <source>
        <dbReference type="Pfam" id="PF08534"/>
    </source>
</evidence>
<reference evidence="10" key="1">
    <citation type="journal article" date="2023" name="Plant J.">
        <title>The genome of the king protea, Protea cynaroides.</title>
        <authorList>
            <person name="Chang J."/>
            <person name="Duong T.A."/>
            <person name="Schoeman C."/>
            <person name="Ma X."/>
            <person name="Roodt D."/>
            <person name="Barker N."/>
            <person name="Li Z."/>
            <person name="Van de Peer Y."/>
            <person name="Mizrachi E."/>
        </authorList>
    </citation>
    <scope>NUCLEOTIDE SEQUENCE</scope>
    <source>
        <tissue evidence="10">Young leaves</tissue>
    </source>
</reference>
<dbReference type="Pfam" id="PF08534">
    <property type="entry name" value="Redoxin"/>
    <property type="match status" value="1"/>
</dbReference>
<dbReference type="Proteomes" id="UP001141806">
    <property type="component" value="Unassembled WGS sequence"/>
</dbReference>
<dbReference type="GO" id="GO:0042744">
    <property type="term" value="P:hydrogen peroxide catabolic process"/>
    <property type="evidence" value="ECO:0007669"/>
    <property type="project" value="TreeGrafter"/>
</dbReference>
<dbReference type="InterPro" id="IPR037944">
    <property type="entry name" value="PRX5-like"/>
</dbReference>
<keyword evidence="5" id="KW-0049">Antioxidant</keyword>
<dbReference type="GO" id="GO:0034599">
    <property type="term" value="P:cellular response to oxidative stress"/>
    <property type="evidence" value="ECO:0007669"/>
    <property type="project" value="InterPro"/>
</dbReference>
<dbReference type="GO" id="GO:0045454">
    <property type="term" value="P:cell redox homeostasis"/>
    <property type="evidence" value="ECO:0007669"/>
    <property type="project" value="TreeGrafter"/>
</dbReference>
<evidence type="ECO:0000256" key="4">
    <source>
        <dbReference type="ARBA" id="ARBA00022559"/>
    </source>
</evidence>
<organism evidence="10 11">
    <name type="scientific">Protea cynaroides</name>
    <dbReference type="NCBI Taxonomy" id="273540"/>
    <lineage>
        <taxon>Eukaryota</taxon>
        <taxon>Viridiplantae</taxon>
        <taxon>Streptophyta</taxon>
        <taxon>Embryophyta</taxon>
        <taxon>Tracheophyta</taxon>
        <taxon>Spermatophyta</taxon>
        <taxon>Magnoliopsida</taxon>
        <taxon>Proteales</taxon>
        <taxon>Proteaceae</taxon>
        <taxon>Protea</taxon>
    </lineage>
</organism>
<evidence type="ECO:0000313" key="11">
    <source>
        <dbReference type="Proteomes" id="UP001141806"/>
    </source>
</evidence>
<dbReference type="PANTHER" id="PTHR10430:SF34">
    <property type="entry name" value="PEROXIREDOXIN-2F, MITOCHONDRIAL"/>
    <property type="match status" value="1"/>
</dbReference>
<dbReference type="EC" id="1.11.1.25" evidence="3"/>
<dbReference type="InterPro" id="IPR036249">
    <property type="entry name" value="Thioredoxin-like_sf"/>
</dbReference>
<dbReference type="SUPFAM" id="SSF52833">
    <property type="entry name" value="Thioredoxin-like"/>
    <property type="match status" value="1"/>
</dbReference>
<evidence type="ECO:0000256" key="5">
    <source>
        <dbReference type="ARBA" id="ARBA00022862"/>
    </source>
</evidence>
<dbReference type="EMBL" id="JAMYWD010000011">
    <property type="protein sequence ID" value="KAJ4954618.1"/>
    <property type="molecule type" value="Genomic_DNA"/>
</dbReference>
<gene>
    <name evidence="10" type="ORF">NE237_011401</name>
</gene>
<sequence length="111" mass="11755">MESAIFRRCNCTSMQWMATGVQAVVSRALASVSVGADIVNAAPSVSLQKAQTWDEGVSSNFSTTSFKEIFKGKKVVLFGLPGAFTGVCTKADVPSYKKTTSISSRPKGLTP</sequence>
<accession>A0A9Q0JY89</accession>
<evidence type="ECO:0000256" key="1">
    <source>
        <dbReference type="ARBA" id="ARBA00001711"/>
    </source>
</evidence>
<evidence type="ECO:0000256" key="8">
    <source>
        <dbReference type="PIRSR" id="PIRSR637944-1"/>
    </source>
</evidence>
<keyword evidence="4" id="KW-0575">Peroxidase</keyword>
<dbReference type="PANTHER" id="PTHR10430">
    <property type="entry name" value="PEROXIREDOXIN"/>
    <property type="match status" value="1"/>
</dbReference>
<keyword evidence="6" id="KW-0560">Oxidoreductase</keyword>
<comment type="catalytic activity">
    <reaction evidence="1">
        <text>[glutaredoxin]-dithiol + a hydroperoxide = [glutaredoxin]-disulfide + an alcohol + H2O</text>
        <dbReference type="Rhea" id="RHEA:62624"/>
        <dbReference type="Rhea" id="RHEA-COMP:10729"/>
        <dbReference type="Rhea" id="RHEA-COMP:10730"/>
        <dbReference type="ChEBI" id="CHEBI:15377"/>
        <dbReference type="ChEBI" id="CHEBI:29950"/>
        <dbReference type="ChEBI" id="CHEBI:30879"/>
        <dbReference type="ChEBI" id="CHEBI:35924"/>
        <dbReference type="ChEBI" id="CHEBI:50058"/>
        <dbReference type="EC" id="1.11.1.25"/>
    </reaction>
</comment>
<evidence type="ECO:0000313" key="10">
    <source>
        <dbReference type="EMBL" id="KAJ4954618.1"/>
    </source>
</evidence>
<comment type="similarity">
    <text evidence="2">Belongs to the peroxiredoxin family. Prx5 subfamily.</text>
</comment>
<dbReference type="AlphaFoldDB" id="A0A9Q0JY89"/>
<feature type="domain" description="Redoxin" evidence="9">
    <location>
        <begin position="42"/>
        <end position="98"/>
    </location>
</feature>
<proteinExistence type="inferred from homology"/>
<protein>
    <recommendedName>
        <fullName evidence="3">glutaredoxin-dependent peroxiredoxin</fullName>
        <ecNumber evidence="3">1.11.1.25</ecNumber>
    </recommendedName>
    <alternativeName>
        <fullName evidence="7">Glutaredoxin-dependent peroxiredoxin</fullName>
    </alternativeName>
</protein>
<comment type="caution">
    <text evidence="10">The sequence shown here is derived from an EMBL/GenBank/DDBJ whole genome shotgun (WGS) entry which is preliminary data.</text>
</comment>
<dbReference type="OrthoDB" id="1882547at2759"/>
<dbReference type="InterPro" id="IPR013740">
    <property type="entry name" value="Redoxin"/>
</dbReference>
<evidence type="ECO:0000256" key="2">
    <source>
        <dbReference type="ARBA" id="ARBA00010505"/>
    </source>
</evidence>
<name>A0A9Q0JY89_9MAGN</name>